<feature type="region of interest" description="Disordered" evidence="1">
    <location>
        <begin position="111"/>
        <end position="140"/>
    </location>
</feature>
<dbReference type="SMART" id="SM00360">
    <property type="entry name" value="RRM"/>
    <property type="match status" value="1"/>
</dbReference>
<proteinExistence type="predicted"/>
<protein>
    <recommendedName>
        <fullName evidence="2">RRM domain-containing protein</fullName>
    </recommendedName>
</protein>
<evidence type="ECO:0000259" key="2">
    <source>
        <dbReference type="SMART" id="SM00360"/>
    </source>
</evidence>
<feature type="region of interest" description="Disordered" evidence="1">
    <location>
        <begin position="217"/>
        <end position="251"/>
    </location>
</feature>
<dbReference type="InterPro" id="IPR012677">
    <property type="entry name" value="Nucleotide-bd_a/b_plait_sf"/>
</dbReference>
<comment type="caution">
    <text evidence="3">The sequence shown here is derived from an EMBL/GenBank/DDBJ whole genome shotgun (WGS) entry which is preliminary data.</text>
</comment>
<dbReference type="InterPro" id="IPR035979">
    <property type="entry name" value="RBD_domain_sf"/>
</dbReference>
<dbReference type="EMBL" id="NCKW01006406">
    <property type="protein sequence ID" value="POM71811.1"/>
    <property type="molecule type" value="Genomic_DNA"/>
</dbReference>
<evidence type="ECO:0000256" key="1">
    <source>
        <dbReference type="SAM" id="MobiDB-lite"/>
    </source>
</evidence>
<dbReference type="InterPro" id="IPR000504">
    <property type="entry name" value="RRM_dom"/>
</dbReference>
<dbReference type="SUPFAM" id="SSF54928">
    <property type="entry name" value="RNA-binding domain, RBD"/>
    <property type="match status" value="1"/>
</dbReference>
<gene>
    <name evidence="3" type="ORF">PHPALM_11571</name>
</gene>
<feature type="compositionally biased region" description="Polar residues" evidence="1">
    <location>
        <begin position="236"/>
        <end position="251"/>
    </location>
</feature>
<name>A0A2P4Y1Y3_9STRA</name>
<dbReference type="Proteomes" id="UP000237271">
    <property type="component" value="Unassembled WGS sequence"/>
</dbReference>
<reference evidence="3 4" key="1">
    <citation type="journal article" date="2017" name="Genome Biol. Evol.">
        <title>Phytophthora megakarya and P. palmivora, closely related causal agents of cacao black pod rot, underwent increases in genome sizes and gene numbers by different mechanisms.</title>
        <authorList>
            <person name="Ali S.S."/>
            <person name="Shao J."/>
            <person name="Lary D.J."/>
            <person name="Kronmiller B."/>
            <person name="Shen D."/>
            <person name="Strem M.D."/>
            <person name="Amoako-Attah I."/>
            <person name="Akrofi A.Y."/>
            <person name="Begoude B.A."/>
            <person name="Ten Hoopen G.M."/>
            <person name="Coulibaly K."/>
            <person name="Kebe B.I."/>
            <person name="Melnick R.L."/>
            <person name="Guiltinan M.J."/>
            <person name="Tyler B.M."/>
            <person name="Meinhardt L.W."/>
            <person name="Bailey B.A."/>
        </authorList>
    </citation>
    <scope>NUCLEOTIDE SEQUENCE [LARGE SCALE GENOMIC DNA]</scope>
    <source>
        <strain evidence="4">sbr112.9</strain>
    </source>
</reference>
<dbReference type="OrthoDB" id="277802at2759"/>
<evidence type="ECO:0000313" key="3">
    <source>
        <dbReference type="EMBL" id="POM71811.1"/>
    </source>
</evidence>
<dbReference type="Gene3D" id="3.30.70.330">
    <property type="match status" value="1"/>
</dbReference>
<accession>A0A2P4Y1Y3</accession>
<keyword evidence="4" id="KW-1185">Reference proteome</keyword>
<dbReference type="GO" id="GO:0003723">
    <property type="term" value="F:RNA binding"/>
    <property type="evidence" value="ECO:0007669"/>
    <property type="project" value="InterPro"/>
</dbReference>
<feature type="domain" description="RRM" evidence="2">
    <location>
        <begin position="10"/>
        <end position="93"/>
    </location>
</feature>
<evidence type="ECO:0000313" key="4">
    <source>
        <dbReference type="Proteomes" id="UP000237271"/>
    </source>
</evidence>
<feature type="compositionally biased region" description="Pro residues" evidence="1">
    <location>
        <begin position="123"/>
        <end position="138"/>
    </location>
</feature>
<sequence>MAEAVDERFSLRVRNLPAVLSTEAITSLLSHYGATRVRVLQRRVHMSSGKEPGATTYKKLQKAVAIFATREAQQNAQKRLHSLELAGHYLQVEVVGDEAVTTSIEAKPEAGVTGNNVSLSDQPPLPKGLPPPLPPPAPQNSFYTPAPLAPHLGYDDIVGILELKVSMLTVATLCDSLNYAPSPLLEYKYPKATESINKLSSIKHNSALNMAFQLGTNARKHQEEQRSSRPGVISENEVNQQRVTPEGTSVS</sequence>
<dbReference type="AlphaFoldDB" id="A0A2P4Y1Y3"/>
<organism evidence="3 4">
    <name type="scientific">Phytophthora palmivora</name>
    <dbReference type="NCBI Taxonomy" id="4796"/>
    <lineage>
        <taxon>Eukaryota</taxon>
        <taxon>Sar</taxon>
        <taxon>Stramenopiles</taxon>
        <taxon>Oomycota</taxon>
        <taxon>Peronosporomycetes</taxon>
        <taxon>Peronosporales</taxon>
        <taxon>Peronosporaceae</taxon>
        <taxon>Phytophthora</taxon>
    </lineage>
</organism>